<dbReference type="GO" id="GO:0046983">
    <property type="term" value="F:protein dimerization activity"/>
    <property type="evidence" value="ECO:0007669"/>
    <property type="project" value="InterPro"/>
</dbReference>
<comment type="catalytic activity">
    <reaction evidence="1">
        <text>ATP + protein L-histidine = ADP + protein N-phospho-L-histidine.</text>
        <dbReference type="EC" id="2.7.13.3"/>
    </reaction>
</comment>
<evidence type="ECO:0000256" key="7">
    <source>
        <dbReference type="ARBA" id="ARBA00022840"/>
    </source>
</evidence>
<evidence type="ECO:0000256" key="1">
    <source>
        <dbReference type="ARBA" id="ARBA00000085"/>
    </source>
</evidence>
<evidence type="ECO:0000256" key="5">
    <source>
        <dbReference type="ARBA" id="ARBA00022741"/>
    </source>
</evidence>
<keyword evidence="7" id="KW-0067">ATP-binding</keyword>
<accession>A0A853EVU6</accession>
<dbReference type="PANTHER" id="PTHR24421">
    <property type="entry name" value="NITRATE/NITRITE SENSOR PROTEIN NARX-RELATED"/>
    <property type="match status" value="1"/>
</dbReference>
<keyword evidence="9" id="KW-0812">Transmembrane</keyword>
<keyword evidence="4" id="KW-0808">Transferase</keyword>
<evidence type="ECO:0000259" key="10">
    <source>
        <dbReference type="Pfam" id="PF07730"/>
    </source>
</evidence>
<dbReference type="GO" id="GO:0000155">
    <property type="term" value="F:phosphorelay sensor kinase activity"/>
    <property type="evidence" value="ECO:0007669"/>
    <property type="project" value="InterPro"/>
</dbReference>
<organism evidence="11 12">
    <name type="scientific">Sanguibacter inulinus</name>
    <dbReference type="NCBI Taxonomy" id="60922"/>
    <lineage>
        <taxon>Bacteria</taxon>
        <taxon>Bacillati</taxon>
        <taxon>Actinomycetota</taxon>
        <taxon>Actinomycetes</taxon>
        <taxon>Micrococcales</taxon>
        <taxon>Sanguibacteraceae</taxon>
        <taxon>Sanguibacter</taxon>
    </lineage>
</organism>
<keyword evidence="8" id="KW-0902">Two-component regulatory system</keyword>
<dbReference type="AlphaFoldDB" id="A0A853EVU6"/>
<proteinExistence type="predicted"/>
<evidence type="ECO:0000256" key="2">
    <source>
        <dbReference type="ARBA" id="ARBA00012438"/>
    </source>
</evidence>
<evidence type="ECO:0000256" key="6">
    <source>
        <dbReference type="ARBA" id="ARBA00022777"/>
    </source>
</evidence>
<keyword evidence="6 11" id="KW-0418">Kinase</keyword>
<protein>
    <recommendedName>
        <fullName evidence="2">histidine kinase</fullName>
        <ecNumber evidence="2">2.7.13.3</ecNumber>
    </recommendedName>
</protein>
<feature type="transmembrane region" description="Helical" evidence="9">
    <location>
        <begin position="79"/>
        <end position="100"/>
    </location>
</feature>
<feature type="domain" description="Signal transduction histidine kinase subgroup 3 dimerisation and phosphoacceptor" evidence="10">
    <location>
        <begin position="219"/>
        <end position="293"/>
    </location>
</feature>
<dbReference type="GO" id="GO:0005524">
    <property type="term" value="F:ATP binding"/>
    <property type="evidence" value="ECO:0007669"/>
    <property type="project" value="UniProtKB-KW"/>
</dbReference>
<evidence type="ECO:0000256" key="3">
    <source>
        <dbReference type="ARBA" id="ARBA00022553"/>
    </source>
</evidence>
<dbReference type="SUPFAM" id="SSF55874">
    <property type="entry name" value="ATPase domain of HSP90 chaperone/DNA topoisomerase II/histidine kinase"/>
    <property type="match status" value="1"/>
</dbReference>
<keyword evidence="9" id="KW-0472">Membrane</keyword>
<dbReference type="EC" id="2.7.13.3" evidence="2"/>
<dbReference type="Gene3D" id="1.20.5.1930">
    <property type="match status" value="1"/>
</dbReference>
<dbReference type="CDD" id="cd16917">
    <property type="entry name" value="HATPase_UhpB-NarQ-NarX-like"/>
    <property type="match status" value="1"/>
</dbReference>
<dbReference type="EMBL" id="JACBYE010000020">
    <property type="protein sequence ID" value="NYS93782.1"/>
    <property type="molecule type" value="Genomic_DNA"/>
</dbReference>
<comment type="caution">
    <text evidence="11">The sequence shown here is derived from an EMBL/GenBank/DDBJ whole genome shotgun (WGS) entry which is preliminary data.</text>
</comment>
<keyword evidence="5" id="KW-0547">Nucleotide-binding</keyword>
<keyword evidence="3" id="KW-0597">Phosphoprotein</keyword>
<feature type="transmembrane region" description="Helical" evidence="9">
    <location>
        <begin position="167"/>
        <end position="187"/>
    </location>
</feature>
<feature type="transmembrane region" description="Helical" evidence="9">
    <location>
        <begin position="39"/>
        <end position="59"/>
    </location>
</feature>
<sequence length="437" mass="46863">MRVSDSPVVDARWALPGLLAGAAQNGATRRVPRRTARDWAIDSIAFLVSLGFVALTALAQAPDPSTGEVSFGLDGPRELPLVDGVLDPVLGVLLSLALWWRRRFPLALSLVALVLSTFTLSTGAATVILLFTLAVHRPWPVSVPVNLLQIPVSFLHLRITEGGAGDWGSLIFGALIGMMVLAWGIAVRARRQLVLSLRESAEQERSQQELRLVDARRGERSSIAREMHDVLAHRISLLSVHAGALEYRTRQAESGNAAPLTATEVHDAVTVIRENAHQALEELREVLTVLRTDTSDDQDDETGTAAPQAAISDLATLVEEARAAGQQIHVTSDAPGLEEARPQLQRTVFRVVQEGLTNARKHAPEVPVNVLLRGTAGDEVVVEVTNVTQISTPRSTIPGAGAGLTGLTERVLLEGGTLEAGASGGAFRLKVRLPWRS</sequence>
<dbReference type="GO" id="GO:0016020">
    <property type="term" value="C:membrane"/>
    <property type="evidence" value="ECO:0007669"/>
    <property type="project" value="InterPro"/>
</dbReference>
<feature type="transmembrane region" description="Helical" evidence="9">
    <location>
        <begin position="107"/>
        <end position="135"/>
    </location>
</feature>
<dbReference type="Pfam" id="PF07730">
    <property type="entry name" value="HisKA_3"/>
    <property type="match status" value="1"/>
</dbReference>
<evidence type="ECO:0000256" key="9">
    <source>
        <dbReference type="SAM" id="Phobius"/>
    </source>
</evidence>
<gene>
    <name evidence="11" type="ORF">HZZ10_09645</name>
</gene>
<dbReference type="Gene3D" id="3.30.565.10">
    <property type="entry name" value="Histidine kinase-like ATPase, C-terminal domain"/>
    <property type="match status" value="1"/>
</dbReference>
<evidence type="ECO:0000313" key="11">
    <source>
        <dbReference type="EMBL" id="NYS93782.1"/>
    </source>
</evidence>
<dbReference type="InterPro" id="IPR011712">
    <property type="entry name" value="Sig_transdc_His_kin_sub3_dim/P"/>
</dbReference>
<evidence type="ECO:0000256" key="4">
    <source>
        <dbReference type="ARBA" id="ARBA00022679"/>
    </source>
</evidence>
<keyword evidence="12" id="KW-1185">Reference proteome</keyword>
<dbReference type="InterPro" id="IPR036890">
    <property type="entry name" value="HATPase_C_sf"/>
</dbReference>
<keyword evidence="9" id="KW-1133">Transmembrane helix</keyword>
<dbReference type="InterPro" id="IPR050482">
    <property type="entry name" value="Sensor_HK_TwoCompSys"/>
</dbReference>
<dbReference type="PANTHER" id="PTHR24421:SF10">
    <property type="entry name" value="NITRATE_NITRITE SENSOR PROTEIN NARQ"/>
    <property type="match status" value="1"/>
</dbReference>
<dbReference type="RefSeq" id="WP_179913340.1">
    <property type="nucleotide sequence ID" value="NZ_JACBYE010000020.1"/>
</dbReference>
<name>A0A853EVU6_9MICO</name>
<reference evidence="11 12" key="1">
    <citation type="submission" date="2020-07" db="EMBL/GenBank/DDBJ databases">
        <title>MOT database genomes.</title>
        <authorList>
            <person name="Joseph S."/>
            <person name="Aduse-Opoku J."/>
            <person name="Hashim A."/>
            <person name="Wade W."/>
            <person name="Curtis M."/>
        </authorList>
    </citation>
    <scope>NUCLEOTIDE SEQUENCE [LARGE SCALE GENOMIC DNA]</scope>
    <source>
        <strain evidence="11 12">DSM 100099</strain>
    </source>
</reference>
<evidence type="ECO:0000313" key="12">
    <source>
        <dbReference type="Proteomes" id="UP000561011"/>
    </source>
</evidence>
<dbReference type="Proteomes" id="UP000561011">
    <property type="component" value="Unassembled WGS sequence"/>
</dbReference>
<evidence type="ECO:0000256" key="8">
    <source>
        <dbReference type="ARBA" id="ARBA00023012"/>
    </source>
</evidence>